<sequence>MQENARTVRDTNTCSTQSTHSTWLAKRSLRSVYAQMFLCGFMVLWYMPTSQASLVDCPVADILLSPVQQQCLNQEINNNKINLLASHSQRISEGEFLLSGDVCIMQNDLRMLTPEIYYHQAKKIFDTNGGVLLQNKDQRIAAKSAKFNSIDMTANLDQVDYFFLDSAMNGKASHLLLNESKSSLTGLTFSTCAPQQRDWEIVAKTAELNHEEGVGTFKGMSLRFKDVPILYLPWAKLPLNDDRRTGLLIPGFSYSDNTGIDLSLPYYINIAPQFDATLTPRYLQEHGLMLGAEFRYLSPRSRGVFEGAYLPSDNLRNSDRGLINYTHQTRLARGWRFNSNLNHVTDSQYYEDFSSSSYITSTPYLSSTVNVQGSGNNWQFFAGINDFQVLSQSITTQNEPYQTLPELGFNWFQYDYQKQLNYGVSTELINFYREDSGGAWRSDIRPWVEKQWSNAWGYVKPKLQYRSTHYQFDDNRTDLSRNLPIASMDLGMSFEKQLDDGGFNSLEPRLFYVYAPERNQTDIPIFDSRELTFGSSLLFQTNRFSGADRQSDMNQVSAALTHRSFDPNGREQWNLTVGQIKYFDDQMVQINNQPEDLTKSPLVIEYNHFLSRYWNAGLSLHYDQAQSEVERGLFRVQRKGDNQSVFNFAYRFRRNQLEQFDTSFVIPIKDQHRLIARWNYSTRSNKTIEALFGYERKNCCWAFRLMARHYITDEQGQSNNGIYAEIQLNGLGSIGRNPRRILKQSIPGYQEAF</sequence>
<protein>
    <recommendedName>
        <fullName evidence="2">LPS-assembly protein LptD</fullName>
    </recommendedName>
</protein>
<dbReference type="InterPro" id="IPR020889">
    <property type="entry name" value="LipoPS_assembly_LptD"/>
</dbReference>
<keyword evidence="2" id="KW-0732">Signal</keyword>
<evidence type="ECO:0000313" key="4">
    <source>
        <dbReference type="EMBL" id="TDR23813.1"/>
    </source>
</evidence>
<evidence type="ECO:0000256" key="2">
    <source>
        <dbReference type="HAMAP-Rule" id="MF_01411"/>
    </source>
</evidence>
<proteinExistence type="inferred from homology"/>
<comment type="caution">
    <text evidence="4">The sequence shown here is derived from an EMBL/GenBank/DDBJ whole genome shotgun (WGS) entry which is preliminary data.</text>
</comment>
<comment type="subcellular location">
    <subcellularLocation>
        <location evidence="2">Cell outer membrane</location>
    </subcellularLocation>
</comment>
<dbReference type="PANTHER" id="PTHR30189:SF1">
    <property type="entry name" value="LPS-ASSEMBLY PROTEIN LPTD"/>
    <property type="match status" value="1"/>
</dbReference>
<reference evidence="4 5" key="1">
    <citation type="submission" date="2019-03" db="EMBL/GenBank/DDBJ databases">
        <title>Genomic Encyclopedia of Type Strains, Phase IV (KMG-IV): sequencing the most valuable type-strain genomes for metagenomic binning, comparative biology and taxonomic classification.</title>
        <authorList>
            <person name="Goeker M."/>
        </authorList>
    </citation>
    <scope>NUCLEOTIDE SEQUENCE [LARGE SCALE GENOMIC DNA]</scope>
    <source>
        <strain evidence="4 5">DSM 25488</strain>
    </source>
</reference>
<dbReference type="GO" id="GO:1990351">
    <property type="term" value="C:transporter complex"/>
    <property type="evidence" value="ECO:0007669"/>
    <property type="project" value="TreeGrafter"/>
</dbReference>
<feature type="domain" description="LptD C-terminal" evidence="3">
    <location>
        <begin position="319"/>
        <end position="672"/>
    </location>
</feature>
<accession>A0A4R6Y0Z5</accession>
<evidence type="ECO:0000256" key="1">
    <source>
        <dbReference type="ARBA" id="ARBA00023237"/>
    </source>
</evidence>
<dbReference type="InterPro" id="IPR007543">
    <property type="entry name" value="LptD_C"/>
</dbReference>
<dbReference type="EMBL" id="SNZB01000001">
    <property type="protein sequence ID" value="TDR23813.1"/>
    <property type="molecule type" value="Genomic_DNA"/>
</dbReference>
<dbReference type="PANTHER" id="PTHR30189">
    <property type="entry name" value="LPS-ASSEMBLY PROTEIN"/>
    <property type="match status" value="1"/>
</dbReference>
<name>A0A4R6Y0Z5_9GAMM</name>
<comment type="function">
    <text evidence="2">Together with LptE, is involved in the assembly of lipopolysaccharide (LPS) at the surface of the outer membrane.</text>
</comment>
<comment type="similarity">
    <text evidence="2">Belongs to the LptD family.</text>
</comment>
<dbReference type="HAMAP" id="MF_01411">
    <property type="entry name" value="LPS_assembly_LptD"/>
    <property type="match status" value="1"/>
</dbReference>
<dbReference type="InterPro" id="IPR050218">
    <property type="entry name" value="LptD"/>
</dbReference>
<dbReference type="GO" id="GO:0043165">
    <property type="term" value="P:Gram-negative-bacterium-type cell outer membrane assembly"/>
    <property type="evidence" value="ECO:0007669"/>
    <property type="project" value="UniProtKB-UniRule"/>
</dbReference>
<evidence type="ECO:0000313" key="5">
    <source>
        <dbReference type="Proteomes" id="UP000295724"/>
    </source>
</evidence>
<dbReference type="Pfam" id="PF04453">
    <property type="entry name" value="LptD"/>
    <property type="match status" value="1"/>
</dbReference>
<keyword evidence="2" id="KW-0472">Membrane</keyword>
<keyword evidence="5" id="KW-1185">Reference proteome</keyword>
<dbReference type="GO" id="GO:0015920">
    <property type="term" value="P:lipopolysaccharide transport"/>
    <property type="evidence" value="ECO:0007669"/>
    <property type="project" value="InterPro"/>
</dbReference>
<comment type="caution">
    <text evidence="2">Lacks conserved residue(s) required for the propagation of feature annotation.</text>
</comment>
<dbReference type="AlphaFoldDB" id="A0A4R6Y0Z5"/>
<organism evidence="4 5">
    <name type="scientific">Marinicella litoralis</name>
    <dbReference type="NCBI Taxonomy" id="644220"/>
    <lineage>
        <taxon>Bacteria</taxon>
        <taxon>Pseudomonadati</taxon>
        <taxon>Pseudomonadota</taxon>
        <taxon>Gammaproteobacteria</taxon>
        <taxon>Lysobacterales</taxon>
        <taxon>Marinicellaceae</taxon>
        <taxon>Marinicella</taxon>
    </lineage>
</organism>
<keyword evidence="1 2" id="KW-0998">Cell outer membrane</keyword>
<dbReference type="Proteomes" id="UP000295724">
    <property type="component" value="Unassembled WGS sequence"/>
</dbReference>
<dbReference type="GO" id="GO:0009279">
    <property type="term" value="C:cell outer membrane"/>
    <property type="evidence" value="ECO:0007669"/>
    <property type="project" value="UniProtKB-SubCell"/>
</dbReference>
<comment type="subunit">
    <text evidence="2">Component of the lipopolysaccharide transport and assembly complex. Interacts with LptE and LptA.</text>
</comment>
<evidence type="ECO:0000259" key="3">
    <source>
        <dbReference type="Pfam" id="PF04453"/>
    </source>
</evidence>
<gene>
    <name evidence="2" type="primary">lptD</name>
    <name evidence="4" type="ORF">C8D91_0679</name>
</gene>